<gene>
    <name evidence="1" type="ORF">QLQ12_40720</name>
</gene>
<organism evidence="1 2">
    <name type="scientific">Actinoplanes sandaracinus</name>
    <dbReference type="NCBI Taxonomy" id="3045177"/>
    <lineage>
        <taxon>Bacteria</taxon>
        <taxon>Bacillati</taxon>
        <taxon>Actinomycetota</taxon>
        <taxon>Actinomycetes</taxon>
        <taxon>Micromonosporales</taxon>
        <taxon>Micromonosporaceae</taxon>
        <taxon>Actinoplanes</taxon>
    </lineage>
</organism>
<accession>A0ABT6WZ27</accession>
<evidence type="ECO:0000313" key="2">
    <source>
        <dbReference type="Proteomes" id="UP001241758"/>
    </source>
</evidence>
<dbReference type="RefSeq" id="WP_282766374.1">
    <property type="nucleotide sequence ID" value="NZ_JASCTH010000038.1"/>
</dbReference>
<proteinExistence type="predicted"/>
<dbReference type="Proteomes" id="UP001241758">
    <property type="component" value="Unassembled WGS sequence"/>
</dbReference>
<reference evidence="1 2" key="1">
    <citation type="submission" date="2023-05" db="EMBL/GenBank/DDBJ databases">
        <title>Actinoplanes sp. NEAU-A12 genome sequencing.</title>
        <authorList>
            <person name="Wang Z.-S."/>
        </authorList>
    </citation>
    <scope>NUCLEOTIDE SEQUENCE [LARGE SCALE GENOMIC DNA]</scope>
    <source>
        <strain evidence="1 2">NEAU-A12</strain>
    </source>
</reference>
<comment type="caution">
    <text evidence="1">The sequence shown here is derived from an EMBL/GenBank/DDBJ whole genome shotgun (WGS) entry which is preliminary data.</text>
</comment>
<sequence>MTMQSWDDDAMLREMASALREAGHLTGRVRAAGDAAWTWRGIDEELELAALTYDSLLRAGPELRSESAGGRTVRFTGPSAEVHLEREADAVVGQLVPPRPGRLTVEGARGHHAEAEIDEVGCLSFTPPDGEPVRLRVRAGTVDLVTDWIRI</sequence>
<evidence type="ECO:0000313" key="1">
    <source>
        <dbReference type="EMBL" id="MDI6104929.1"/>
    </source>
</evidence>
<name>A0ABT6WZ27_9ACTN</name>
<protein>
    <submittedName>
        <fullName evidence="1">Uncharacterized protein</fullName>
    </submittedName>
</protein>
<keyword evidence="2" id="KW-1185">Reference proteome</keyword>
<dbReference type="EMBL" id="JASCTH010000038">
    <property type="protein sequence ID" value="MDI6104929.1"/>
    <property type="molecule type" value="Genomic_DNA"/>
</dbReference>